<sequence length="391" mass="41062">MRAARRLAVVAAAMSLIVAGPAVPAQAAATQLPLEWQVNGQPATPQQVVDYWTLGFLKFANEQGNNTLTDAQGNPRPAVSSGHDDALSSPTPKTGLSGKTVGKLFILKSTNNTTEVPAGVIKSTCSGNVAASANKSVVLTAGHCVKVEIPFSTREVILNGIFIPGFDGTTLDAKAAANPNGYPDAQIAPYGVWAVTNVFVTSTWGSAPYFVFGQDMSALTVKKPGSSQRIQDVTGGQQVGFNRARAGQRTVIGYPQDDSRFWYHAVRNTPGAPINSTPPAPINHGVPVSDQRENDGKVMLQTVGEAWQGSVPYLDSRLVSALSAGSSGGPWFEEYNPATGAGIQTAVSSRFDGDPIAPNMIAGWYEGPHIVGTYFESQEQEAYQAAAAATP</sequence>
<organism evidence="3 4">
    <name type="scientific">Nonomuraea zeae</name>
    <dbReference type="NCBI Taxonomy" id="1642303"/>
    <lineage>
        <taxon>Bacteria</taxon>
        <taxon>Bacillati</taxon>
        <taxon>Actinomycetota</taxon>
        <taxon>Actinomycetes</taxon>
        <taxon>Streptosporangiales</taxon>
        <taxon>Streptosporangiaceae</taxon>
        <taxon>Nonomuraea</taxon>
    </lineage>
</organism>
<dbReference type="AlphaFoldDB" id="A0A5S4H1H4"/>
<dbReference type="InterPro" id="IPR043504">
    <property type="entry name" value="Peptidase_S1_PA_chymotrypsin"/>
</dbReference>
<dbReference type="GO" id="GO:0004252">
    <property type="term" value="F:serine-type endopeptidase activity"/>
    <property type="evidence" value="ECO:0007669"/>
    <property type="project" value="InterPro"/>
</dbReference>
<feature type="chain" id="PRO_5024314674" description="Trypsin-like peptidase domain-containing protein" evidence="2">
    <location>
        <begin position="28"/>
        <end position="391"/>
    </location>
</feature>
<evidence type="ECO:0000313" key="4">
    <source>
        <dbReference type="Proteomes" id="UP000306628"/>
    </source>
</evidence>
<protein>
    <recommendedName>
        <fullName evidence="5">Trypsin-like peptidase domain-containing protein</fullName>
    </recommendedName>
</protein>
<evidence type="ECO:0000256" key="1">
    <source>
        <dbReference type="SAM" id="MobiDB-lite"/>
    </source>
</evidence>
<evidence type="ECO:0000256" key="2">
    <source>
        <dbReference type="SAM" id="SignalP"/>
    </source>
</evidence>
<reference evidence="3 4" key="1">
    <citation type="submission" date="2019-05" db="EMBL/GenBank/DDBJ databases">
        <title>Draft genome sequence of Nonomuraea zeae DSM 100528.</title>
        <authorList>
            <person name="Saricaoglu S."/>
            <person name="Isik K."/>
        </authorList>
    </citation>
    <scope>NUCLEOTIDE SEQUENCE [LARGE SCALE GENOMIC DNA]</scope>
    <source>
        <strain evidence="3 4">DSM 100528</strain>
    </source>
</reference>
<dbReference type="PROSITE" id="PS00134">
    <property type="entry name" value="TRYPSIN_HIS"/>
    <property type="match status" value="1"/>
</dbReference>
<dbReference type="GO" id="GO:0006508">
    <property type="term" value="P:proteolysis"/>
    <property type="evidence" value="ECO:0007669"/>
    <property type="project" value="InterPro"/>
</dbReference>
<dbReference type="EMBL" id="VCKX01000008">
    <property type="protein sequence ID" value="TMR38551.1"/>
    <property type="molecule type" value="Genomic_DNA"/>
</dbReference>
<dbReference type="InterPro" id="IPR009003">
    <property type="entry name" value="Peptidase_S1_PA"/>
</dbReference>
<gene>
    <name evidence="3" type="ORF">ETD85_04260</name>
</gene>
<dbReference type="InterPro" id="IPR018114">
    <property type="entry name" value="TRYPSIN_HIS"/>
</dbReference>
<accession>A0A5S4H1H4</accession>
<dbReference type="RefSeq" id="WP_138688261.1">
    <property type="nucleotide sequence ID" value="NZ_JBHSAZ010000114.1"/>
</dbReference>
<dbReference type="OrthoDB" id="3512425at2"/>
<feature type="region of interest" description="Disordered" evidence="1">
    <location>
        <begin position="71"/>
        <end position="95"/>
    </location>
</feature>
<evidence type="ECO:0000313" key="3">
    <source>
        <dbReference type="EMBL" id="TMR38551.1"/>
    </source>
</evidence>
<keyword evidence="4" id="KW-1185">Reference proteome</keyword>
<comment type="caution">
    <text evidence="3">The sequence shown here is derived from an EMBL/GenBank/DDBJ whole genome shotgun (WGS) entry which is preliminary data.</text>
</comment>
<evidence type="ECO:0008006" key="5">
    <source>
        <dbReference type="Google" id="ProtNLM"/>
    </source>
</evidence>
<keyword evidence="2" id="KW-0732">Signal</keyword>
<dbReference type="Gene3D" id="2.40.10.10">
    <property type="entry name" value="Trypsin-like serine proteases"/>
    <property type="match status" value="2"/>
</dbReference>
<feature type="signal peptide" evidence="2">
    <location>
        <begin position="1"/>
        <end position="27"/>
    </location>
</feature>
<dbReference type="Proteomes" id="UP000306628">
    <property type="component" value="Unassembled WGS sequence"/>
</dbReference>
<proteinExistence type="predicted"/>
<name>A0A5S4H1H4_9ACTN</name>
<dbReference type="SUPFAM" id="SSF50494">
    <property type="entry name" value="Trypsin-like serine proteases"/>
    <property type="match status" value="1"/>
</dbReference>